<reference evidence="8 9" key="1">
    <citation type="journal article" date="2024" name="Front. Microbiol.">
        <title>Pangenomic and biochemical analyses of Helcococcus ovis reveal widespread tetracycline resistance and a novel bacterial species, Helcococcus bovis.</title>
        <authorList>
            <person name="Cunha F."/>
            <person name="Zhai Y."/>
            <person name="Casaro S."/>
            <person name="Jones K.L."/>
            <person name="Hernandez M."/>
            <person name="Bisinotto R.S."/>
            <person name="Kariyawasam S."/>
            <person name="Brown M.B."/>
            <person name="Phillips A."/>
            <person name="Jeong K.C."/>
            <person name="Galvao K.N."/>
        </authorList>
    </citation>
    <scope>NUCLEOTIDE SEQUENCE [LARGE SCALE GENOMIC DNA]</scope>
    <source>
        <strain evidence="8 9">KG197</strain>
    </source>
</reference>
<feature type="transmembrane region" description="Helical" evidence="6">
    <location>
        <begin position="20"/>
        <end position="40"/>
    </location>
</feature>
<dbReference type="EMBL" id="JBFNFH010000023">
    <property type="protein sequence ID" value="MFM1525562.1"/>
    <property type="molecule type" value="Genomic_DNA"/>
</dbReference>
<dbReference type="PANTHER" id="PTHR38459:SF5">
    <property type="entry name" value="CELL WALL TEICHOIC ACID GLYCOSYLATION PROTEIN GTCA"/>
    <property type="match status" value="1"/>
</dbReference>
<evidence type="ECO:0000256" key="3">
    <source>
        <dbReference type="ARBA" id="ARBA00022692"/>
    </source>
</evidence>
<evidence type="ECO:0000313" key="9">
    <source>
        <dbReference type="Proteomes" id="UP001629536"/>
    </source>
</evidence>
<keyword evidence="3 6" id="KW-0812">Transmembrane</keyword>
<feature type="transmembrane region" description="Helical" evidence="6">
    <location>
        <begin position="85"/>
        <end position="107"/>
    </location>
</feature>
<keyword evidence="4 6" id="KW-1133">Transmembrane helix</keyword>
<comment type="caution">
    <text evidence="8">The sequence shown here is derived from an EMBL/GenBank/DDBJ whole genome shotgun (WGS) entry which is preliminary data.</text>
</comment>
<evidence type="ECO:0000256" key="4">
    <source>
        <dbReference type="ARBA" id="ARBA00022989"/>
    </source>
</evidence>
<comment type="similarity">
    <text evidence="2">Belongs to the GtrA family.</text>
</comment>
<evidence type="ECO:0000256" key="5">
    <source>
        <dbReference type="ARBA" id="ARBA00023136"/>
    </source>
</evidence>
<protein>
    <submittedName>
        <fullName evidence="8">GtrA family protein</fullName>
    </submittedName>
</protein>
<evidence type="ECO:0000259" key="7">
    <source>
        <dbReference type="Pfam" id="PF04138"/>
    </source>
</evidence>
<dbReference type="Proteomes" id="UP001629536">
    <property type="component" value="Unassembled WGS sequence"/>
</dbReference>
<dbReference type="RefSeq" id="WP_408105860.1">
    <property type="nucleotide sequence ID" value="NZ_JBFNFH010000023.1"/>
</dbReference>
<name>A0ABW9F7Y2_9FIRM</name>
<feature type="transmembrane region" description="Helical" evidence="6">
    <location>
        <begin position="119"/>
        <end position="138"/>
    </location>
</feature>
<dbReference type="Pfam" id="PF04138">
    <property type="entry name" value="GtrA_DPMS_TM"/>
    <property type="match status" value="1"/>
</dbReference>
<keyword evidence="5 6" id="KW-0472">Membrane</keyword>
<sequence length="141" mass="16350">MKINKENLLKMHEKYKGIILYIFFGGITTLINIVSYYLFYNVFNVSNVTSNIIAWFLSVIFAFVTNKIWVFNSKSWDAKIAIKELVSFISVRLLTGVFDTSVMYIGVDLFKFNSLIMKILSNLIVLISNYIGSKLFIFKKK</sequence>
<dbReference type="PANTHER" id="PTHR38459">
    <property type="entry name" value="PROPHAGE BACTOPRENOL-LINKED GLUCOSE TRANSLOCASE HOMOLOG"/>
    <property type="match status" value="1"/>
</dbReference>
<gene>
    <name evidence="8" type="ORF">ABGF40_07810</name>
</gene>
<dbReference type="InterPro" id="IPR051401">
    <property type="entry name" value="GtrA_CellWall_Glycosyl"/>
</dbReference>
<feature type="domain" description="GtrA/DPMS transmembrane" evidence="7">
    <location>
        <begin position="21"/>
        <end position="138"/>
    </location>
</feature>
<accession>A0ABW9F7Y2</accession>
<organism evidence="8 9">
    <name type="scientific">Helcococcus bovis</name>
    <dbReference type="NCBI Taxonomy" id="3153252"/>
    <lineage>
        <taxon>Bacteria</taxon>
        <taxon>Bacillati</taxon>
        <taxon>Bacillota</taxon>
        <taxon>Tissierellia</taxon>
        <taxon>Tissierellales</taxon>
        <taxon>Peptoniphilaceae</taxon>
        <taxon>Helcococcus</taxon>
    </lineage>
</organism>
<keyword evidence="9" id="KW-1185">Reference proteome</keyword>
<feature type="transmembrane region" description="Helical" evidence="6">
    <location>
        <begin position="52"/>
        <end position="73"/>
    </location>
</feature>
<dbReference type="InterPro" id="IPR007267">
    <property type="entry name" value="GtrA_DPMS_TM"/>
</dbReference>
<proteinExistence type="inferred from homology"/>
<evidence type="ECO:0000256" key="6">
    <source>
        <dbReference type="SAM" id="Phobius"/>
    </source>
</evidence>
<comment type="subcellular location">
    <subcellularLocation>
        <location evidence="1">Membrane</location>
        <topology evidence="1">Multi-pass membrane protein</topology>
    </subcellularLocation>
</comment>
<evidence type="ECO:0000256" key="2">
    <source>
        <dbReference type="ARBA" id="ARBA00009399"/>
    </source>
</evidence>
<evidence type="ECO:0000313" key="8">
    <source>
        <dbReference type="EMBL" id="MFM1525562.1"/>
    </source>
</evidence>
<evidence type="ECO:0000256" key="1">
    <source>
        <dbReference type="ARBA" id="ARBA00004141"/>
    </source>
</evidence>